<proteinExistence type="predicted"/>
<organism evidence="1 2">
    <name type="scientific">Candidatus Phosphoribacter hodrii</name>
    <dbReference type="NCBI Taxonomy" id="2953743"/>
    <lineage>
        <taxon>Bacteria</taxon>
        <taxon>Bacillati</taxon>
        <taxon>Actinomycetota</taxon>
        <taxon>Actinomycetes</taxon>
        <taxon>Micrococcales</taxon>
        <taxon>Dermatophilaceae</taxon>
        <taxon>Candidatus Phosphoribacter</taxon>
    </lineage>
</organism>
<dbReference type="AlphaFoldDB" id="A0A934X8G8"/>
<comment type="caution">
    <text evidence="1">The sequence shown here is derived from an EMBL/GenBank/DDBJ whole genome shotgun (WGS) entry which is preliminary data.</text>
</comment>
<evidence type="ECO:0000313" key="2">
    <source>
        <dbReference type="Proteomes" id="UP000718281"/>
    </source>
</evidence>
<gene>
    <name evidence="1" type="ORF">IPF40_15215</name>
</gene>
<protein>
    <submittedName>
        <fullName evidence="1">Uncharacterized protein</fullName>
    </submittedName>
</protein>
<sequence>MPYAPSGVRHGDIAITTRPLAASLVDGDHEEVAFEHPPVGQLDPVPDDGLTGGEKLVDAGQEAIEVTPQRSELDGGCLTVGTDEGGGRGRDAEHVTERLVGL</sequence>
<dbReference type="Proteomes" id="UP000718281">
    <property type="component" value="Unassembled WGS sequence"/>
</dbReference>
<dbReference type="EMBL" id="JADIXZ010000010">
    <property type="protein sequence ID" value="MBK6302309.1"/>
    <property type="molecule type" value="Genomic_DNA"/>
</dbReference>
<accession>A0A934X8G8</accession>
<reference evidence="1 2" key="1">
    <citation type="submission" date="2020-10" db="EMBL/GenBank/DDBJ databases">
        <title>Connecting structure to function with the recovery of over 1000 high-quality activated sludge metagenome-assembled genomes encoding full-length rRNA genes using long-read sequencing.</title>
        <authorList>
            <person name="Singleton C.M."/>
            <person name="Petriglieri F."/>
            <person name="Kristensen J.M."/>
            <person name="Kirkegaard R.H."/>
            <person name="Michaelsen T.Y."/>
            <person name="Andersen M.H."/>
            <person name="Karst S.M."/>
            <person name="Dueholm M.S."/>
            <person name="Nielsen P.H."/>
            <person name="Albertsen M."/>
        </authorList>
    </citation>
    <scope>NUCLEOTIDE SEQUENCE [LARGE SCALE GENOMIC DNA]</scope>
    <source>
        <strain evidence="1">AalE_18-Q3-R2-46_BAT3C.188</strain>
    </source>
</reference>
<evidence type="ECO:0000313" key="1">
    <source>
        <dbReference type="EMBL" id="MBK6302309.1"/>
    </source>
</evidence>
<name>A0A934X8G8_9MICO</name>